<evidence type="ECO:0000256" key="7">
    <source>
        <dbReference type="ARBA" id="ARBA00022917"/>
    </source>
</evidence>
<evidence type="ECO:0000256" key="5">
    <source>
        <dbReference type="ARBA" id="ARBA00022801"/>
    </source>
</evidence>
<dbReference type="Pfam" id="PF00009">
    <property type="entry name" value="GTP_EFTU"/>
    <property type="match status" value="1"/>
</dbReference>
<dbReference type="Gene3D" id="3.40.50.300">
    <property type="entry name" value="P-loop containing nucleotide triphosphate hydrolases"/>
    <property type="match status" value="1"/>
</dbReference>
<evidence type="ECO:0000256" key="3">
    <source>
        <dbReference type="ARBA" id="ARBA00022490"/>
    </source>
</evidence>
<dbReference type="CDD" id="cd01883">
    <property type="entry name" value="EF1_alpha"/>
    <property type="match status" value="1"/>
</dbReference>
<dbReference type="PANTHER" id="PTHR23115">
    <property type="entry name" value="TRANSLATION FACTOR"/>
    <property type="match status" value="1"/>
</dbReference>
<evidence type="ECO:0000256" key="4">
    <source>
        <dbReference type="ARBA" id="ARBA00022741"/>
    </source>
</evidence>
<dbReference type="InterPro" id="IPR004161">
    <property type="entry name" value="EFTu-like_2"/>
</dbReference>
<keyword evidence="14" id="KW-1185">Reference proteome</keyword>
<dbReference type="PRINTS" id="PR00315">
    <property type="entry name" value="ELONGATNFCT"/>
</dbReference>
<reference evidence="13 14" key="1">
    <citation type="journal article" date="2018" name="MBio">
        <title>Comparative Genomics Reveals the Core Gene Toolbox for the Fungus-Insect Symbiosis.</title>
        <authorList>
            <person name="Wang Y."/>
            <person name="Stata M."/>
            <person name="Wang W."/>
            <person name="Stajich J.E."/>
            <person name="White M.M."/>
            <person name="Moncalvo J.M."/>
        </authorList>
    </citation>
    <scope>NUCLEOTIDE SEQUENCE [LARGE SCALE GENOMIC DNA]</scope>
    <source>
        <strain evidence="13 14">SWE-8-4</strain>
    </source>
</reference>
<dbReference type="InterPro" id="IPR054696">
    <property type="entry name" value="GTP-eEF1A_C"/>
</dbReference>
<sequence length="989" mass="110087">MSRHRAIRNLNLEEELYSDEENEDYSEKSEQDILKLEQCLKNIKAKLGNQQKIPDKEIKDTLWYYYFDEKKTISYLAKEYKIDLNKDLNGSLVDQNQTIQNLNLISGQSISSSKFFSIDSKKQKTSAIENLLKPNLSNLPTLNSFKMDSLNSGSGSFKLPSLPTSTSTTFSSLMNLESTKSKILPQKISTQQSTISAAISAFKNTSSAKDKISIDTIKFPSLKSLSSNSSFNTSGFQIPKTSANINIQESTQNVDSSSRTDIKDSFKHKEYDVNDSVKPVNIRLHELSDPSHIPLFKDKSEYADFLTTHYTNSFIKSKQALDFLHLKTPEADLLSLDTSEFSHSDPYKLYKNMLFNQDSLRSSPYKIPLVGKNKSSSKIATNDSLNINNNFLFLIVDIERLPKQNLASNVIKKENLKCKKPAVIDSKMIDGKAQLNKIKLDNKKANYSNVILKPFDFESLSPDDIILLAKSKSKSMGNNDVKSSTADNNLEQSIDYNPLNLLSEVDKLEIKVSKKLTQKIDILKEYAKRGSDEKNLSLVVVGHVDSGKSTLMGRILFDMGKVSDRLIEKFERESAKIGKSSFAFAWVLDETDRERERGVTVGVATRSFKTKNRQFTLLDAPGHRDFIPNMISGASQADAAILVVDAAAGGFESGFERNGQTREHAMLVRSLGVKSLIVAVNKMETTNWSKQRFDYIRTNLLAYLLGCGFEKLDVRFIPVSGINGVNLTKRIDPVKFSELASWYKILSNPSDKSKTDNYEVGPCLIELLDTFPLPDRAIEKDLRIPVVDYFRGGEFGTSGNMNTGTNVSICGRIVQGCFQVGDTVMVVPGGETAIVKSINVDYNSEDYAIAGDNIIAMLSGVDILHYNVGSVICFPNKPITTVSRFIAQIAVFDTPIPITKGYSVFLHILSTNEPAVISRLLELVDKNTGEILKKSPRHLTKGSMALVEITIDKPVVIDLFKNCKDLGRVTLRKNGISIAAGIVTAVFSN</sequence>
<evidence type="ECO:0000259" key="12">
    <source>
        <dbReference type="PROSITE" id="PS51722"/>
    </source>
</evidence>
<dbReference type="InterPro" id="IPR000795">
    <property type="entry name" value="T_Tr_GTP-bd_dom"/>
</dbReference>
<keyword evidence="4" id="KW-0547">Nucleotide-binding</keyword>
<dbReference type="AlphaFoldDB" id="A0A2T9Y4N7"/>
<dbReference type="STRING" id="133385.A0A2T9Y4N7"/>
<dbReference type="CDD" id="cd16267">
    <property type="entry name" value="HBS1-like_II"/>
    <property type="match status" value="1"/>
</dbReference>
<dbReference type="GO" id="GO:0006417">
    <property type="term" value="P:regulation of translation"/>
    <property type="evidence" value="ECO:0007669"/>
    <property type="project" value="UniProtKB-KW"/>
</dbReference>
<comment type="subunit">
    <text evidence="10">Component of the Dom34-Hbs1 complex, also named Pelota-HBS1L complex, composed of dom34 and hbs1.</text>
</comment>
<dbReference type="SUPFAM" id="SSF50465">
    <property type="entry name" value="EF-Tu/eEF-1alpha/eIF2-gamma C-terminal domain"/>
    <property type="match status" value="1"/>
</dbReference>
<dbReference type="Pfam" id="PF08938">
    <property type="entry name" value="HBS1_N"/>
    <property type="match status" value="1"/>
</dbReference>
<dbReference type="Gene3D" id="2.40.30.10">
    <property type="entry name" value="Translation factors"/>
    <property type="match status" value="2"/>
</dbReference>
<dbReference type="FunFam" id="2.40.30.10:FF:000070">
    <property type="entry name" value="Translation elongation factor EF-1 subunit"/>
    <property type="match status" value="1"/>
</dbReference>
<dbReference type="CDD" id="cd04093">
    <property type="entry name" value="HBS1_C_III"/>
    <property type="match status" value="1"/>
</dbReference>
<dbReference type="InterPro" id="IPR050100">
    <property type="entry name" value="TRAFAC_GTPase_members"/>
</dbReference>
<evidence type="ECO:0000256" key="9">
    <source>
        <dbReference type="ARBA" id="ARBA00049117"/>
    </source>
</evidence>
<dbReference type="Proteomes" id="UP000245383">
    <property type="component" value="Unassembled WGS sequence"/>
</dbReference>
<keyword evidence="8" id="KW-0342">GTP-binding</keyword>
<keyword evidence="3" id="KW-0963">Cytoplasm</keyword>
<dbReference type="FunFam" id="3.40.50.300:FF:000204">
    <property type="entry name" value="Translation elongation factor Tu"/>
    <property type="match status" value="1"/>
</dbReference>
<evidence type="ECO:0000256" key="6">
    <source>
        <dbReference type="ARBA" id="ARBA00022845"/>
    </source>
</evidence>
<keyword evidence="5" id="KW-0378">Hydrolase</keyword>
<dbReference type="PROSITE" id="PS51722">
    <property type="entry name" value="G_TR_2"/>
    <property type="match status" value="1"/>
</dbReference>
<evidence type="ECO:0000313" key="14">
    <source>
        <dbReference type="Proteomes" id="UP000245383"/>
    </source>
</evidence>
<dbReference type="GO" id="GO:0005525">
    <property type="term" value="F:GTP binding"/>
    <property type="evidence" value="ECO:0007669"/>
    <property type="project" value="UniProtKB-KW"/>
</dbReference>
<dbReference type="GO" id="GO:0005737">
    <property type="term" value="C:cytoplasm"/>
    <property type="evidence" value="ECO:0007669"/>
    <property type="project" value="UniProtKB-SubCell"/>
</dbReference>
<comment type="subcellular location">
    <subcellularLocation>
        <location evidence="1">Cytoplasm</location>
    </subcellularLocation>
</comment>
<dbReference type="InterPro" id="IPR027417">
    <property type="entry name" value="P-loop_NTPase"/>
</dbReference>
<feature type="domain" description="Tr-type G" evidence="12">
    <location>
        <begin position="533"/>
        <end position="776"/>
    </location>
</feature>
<comment type="catalytic activity">
    <reaction evidence="9">
        <text>GTP + H2O = GDP + phosphate + H(+)</text>
        <dbReference type="Rhea" id="RHEA:19669"/>
        <dbReference type="ChEBI" id="CHEBI:15377"/>
        <dbReference type="ChEBI" id="CHEBI:15378"/>
        <dbReference type="ChEBI" id="CHEBI:37565"/>
        <dbReference type="ChEBI" id="CHEBI:43474"/>
        <dbReference type="ChEBI" id="CHEBI:58189"/>
    </reaction>
    <physiologicalReaction direction="left-to-right" evidence="9">
        <dbReference type="Rhea" id="RHEA:19670"/>
    </physiologicalReaction>
</comment>
<gene>
    <name evidence="13" type="ORF">BB561_006402</name>
</gene>
<dbReference type="SUPFAM" id="SSF50447">
    <property type="entry name" value="Translation proteins"/>
    <property type="match status" value="1"/>
</dbReference>
<evidence type="ECO:0000256" key="1">
    <source>
        <dbReference type="ARBA" id="ARBA00004496"/>
    </source>
</evidence>
<accession>A0A2T9Y4N7</accession>
<evidence type="ECO:0000256" key="8">
    <source>
        <dbReference type="ARBA" id="ARBA00023134"/>
    </source>
</evidence>
<dbReference type="EMBL" id="MBFR01000523">
    <property type="protein sequence ID" value="PVU87273.1"/>
    <property type="molecule type" value="Genomic_DNA"/>
</dbReference>
<protein>
    <recommendedName>
        <fullName evidence="11">Elongation factor 1 alpha-like protein</fullName>
    </recommendedName>
</protein>
<keyword evidence="7" id="KW-0648">Protein biosynthesis</keyword>
<dbReference type="OrthoDB" id="342024at2759"/>
<evidence type="ECO:0000313" key="13">
    <source>
        <dbReference type="EMBL" id="PVU87273.1"/>
    </source>
</evidence>
<dbReference type="InterPro" id="IPR009001">
    <property type="entry name" value="Transl_elong_EF1A/Init_IF2_C"/>
</dbReference>
<keyword evidence="6" id="KW-0810">Translation regulation</keyword>
<comment type="similarity">
    <text evidence="2">Belongs to the TRAFAC class translation factor GTPase superfamily. Classic translation factor GTPase family. EF-Tu/EF-1A subfamily.</text>
</comment>
<dbReference type="GO" id="GO:0003924">
    <property type="term" value="F:GTPase activity"/>
    <property type="evidence" value="ECO:0007669"/>
    <property type="project" value="InterPro"/>
</dbReference>
<proteinExistence type="inferred from homology"/>
<organism evidence="13 14">
    <name type="scientific">Smittium simulii</name>
    <dbReference type="NCBI Taxonomy" id="133385"/>
    <lineage>
        <taxon>Eukaryota</taxon>
        <taxon>Fungi</taxon>
        <taxon>Fungi incertae sedis</taxon>
        <taxon>Zoopagomycota</taxon>
        <taxon>Kickxellomycotina</taxon>
        <taxon>Harpellomycetes</taxon>
        <taxon>Harpellales</taxon>
        <taxon>Legeriomycetaceae</taxon>
        <taxon>Smittium</taxon>
    </lineage>
</organism>
<dbReference type="InterPro" id="IPR009000">
    <property type="entry name" value="Transl_B-barrel_sf"/>
</dbReference>
<dbReference type="SUPFAM" id="SSF52540">
    <property type="entry name" value="P-loop containing nucleoside triphosphate hydrolases"/>
    <property type="match status" value="1"/>
</dbReference>
<evidence type="ECO:0000256" key="10">
    <source>
        <dbReference type="ARBA" id="ARBA00063537"/>
    </source>
</evidence>
<dbReference type="InterPro" id="IPR015033">
    <property type="entry name" value="HBS1-like_N"/>
</dbReference>
<comment type="caution">
    <text evidence="13">The sequence shown here is derived from an EMBL/GenBank/DDBJ whole genome shotgun (WGS) entry which is preliminary data.</text>
</comment>
<dbReference type="Pfam" id="PF03144">
    <property type="entry name" value="GTP_EFTU_D2"/>
    <property type="match status" value="1"/>
</dbReference>
<evidence type="ECO:0000256" key="2">
    <source>
        <dbReference type="ARBA" id="ARBA00007249"/>
    </source>
</evidence>
<dbReference type="Pfam" id="PF22594">
    <property type="entry name" value="GTP-eEF1A_C"/>
    <property type="match status" value="1"/>
</dbReference>
<dbReference type="GO" id="GO:0006412">
    <property type="term" value="P:translation"/>
    <property type="evidence" value="ECO:0007669"/>
    <property type="project" value="UniProtKB-KW"/>
</dbReference>
<name>A0A2T9Y4N7_9FUNG</name>
<evidence type="ECO:0000256" key="11">
    <source>
        <dbReference type="ARBA" id="ARBA00074866"/>
    </source>
</evidence>
<dbReference type="GO" id="GO:1990533">
    <property type="term" value="C:Dom34-Hbs1 complex"/>
    <property type="evidence" value="ECO:0007669"/>
    <property type="project" value="UniProtKB-ARBA"/>
</dbReference>